<dbReference type="Proteomes" id="UP000187158">
    <property type="component" value="Unassembled WGS sequence"/>
</dbReference>
<sequence>MKWRFIGSVGLALSFVMALTACGSEQSSSSSGQGSYKEMKTMVIDILKSEDGKKAVEESLSNSSSGGTSGMSMKMMPLQTTEDIKTAVKDTLTAPEYQKEIEKIMTDPKFAGDFAKAIQSQSKELHLQLIKDPTYQKSVEEIMKSPEMMTMFLNLTKTPDYRKQSMKTIQESMQTPLFRMEVLNLLKKVVQDELEPKEQKKGGESGDKQEGSGSGGESGSGSGDDSST</sequence>
<dbReference type="NCBIfam" id="NF040801">
    <property type="entry name" value="spore_GerD"/>
    <property type="match status" value="1"/>
</dbReference>
<evidence type="ECO:0000256" key="2">
    <source>
        <dbReference type="SAM" id="SignalP"/>
    </source>
</evidence>
<evidence type="ECO:0000313" key="5">
    <source>
        <dbReference type="EMBL" id="OMD30350.1"/>
    </source>
</evidence>
<feature type="compositionally biased region" description="Gly residues" evidence="1">
    <location>
        <begin position="212"/>
        <end position="222"/>
    </location>
</feature>
<dbReference type="RefSeq" id="WP_036680627.1">
    <property type="nucleotide sequence ID" value="NZ_CP009428.1"/>
</dbReference>
<dbReference type="GeneID" id="31573879"/>
<accession>A0A1R0X1G3</accession>
<evidence type="ECO:0000313" key="6">
    <source>
        <dbReference type="Proteomes" id="UP000187158"/>
    </source>
</evidence>
<reference evidence="4 7" key="1">
    <citation type="submission" date="2016-10" db="EMBL/GenBank/DDBJ databases">
        <title>Paenibacillus species isolates.</title>
        <authorList>
            <person name="Beno S.M."/>
        </authorList>
    </citation>
    <scope>NUCLEOTIDE SEQUENCE [LARGE SCALE GENOMIC DNA]</scope>
    <source>
        <strain evidence="5 6">FSL H7-0433</strain>
        <strain evidence="4 7">FSL H7-0604</strain>
    </source>
</reference>
<feature type="compositionally biased region" description="Basic and acidic residues" evidence="1">
    <location>
        <begin position="192"/>
        <end position="210"/>
    </location>
</feature>
<gene>
    <name evidence="4" type="ORF">BJP51_26740</name>
    <name evidence="5" type="ORF">BSO21_18340</name>
</gene>
<dbReference type="InterPro" id="IPR041262">
    <property type="entry name" value="GerD_central"/>
</dbReference>
<evidence type="ECO:0000256" key="1">
    <source>
        <dbReference type="SAM" id="MobiDB-lite"/>
    </source>
</evidence>
<dbReference type="EMBL" id="MPVP01000120">
    <property type="protein sequence ID" value="OMD30350.1"/>
    <property type="molecule type" value="Genomic_DNA"/>
</dbReference>
<feature type="chain" id="PRO_5015068884" evidence="2">
    <location>
        <begin position="24"/>
        <end position="228"/>
    </location>
</feature>
<dbReference type="PROSITE" id="PS51257">
    <property type="entry name" value="PROKAR_LIPOPROTEIN"/>
    <property type="match status" value="1"/>
</dbReference>
<comment type="caution">
    <text evidence="4">The sequence shown here is derived from an EMBL/GenBank/DDBJ whole genome shotgun (WGS) entry which is preliminary data.</text>
</comment>
<dbReference type="KEGG" id="pod:PODO_27625"/>
<dbReference type="AlphaFoldDB" id="A0A1R0X1G3"/>
<keyword evidence="2" id="KW-0732">Signal</keyword>
<dbReference type="STRING" id="189426.PODO_27625"/>
<feature type="signal peptide" evidence="2">
    <location>
        <begin position="1"/>
        <end position="23"/>
    </location>
</feature>
<evidence type="ECO:0000313" key="7">
    <source>
        <dbReference type="Proteomes" id="UP000187465"/>
    </source>
</evidence>
<proteinExistence type="predicted"/>
<feature type="domain" description="Spore germination GerD central core" evidence="3">
    <location>
        <begin position="81"/>
        <end position="189"/>
    </location>
</feature>
<organism evidence="4 7">
    <name type="scientific">Paenibacillus odorifer</name>
    <dbReference type="NCBI Taxonomy" id="189426"/>
    <lineage>
        <taxon>Bacteria</taxon>
        <taxon>Bacillati</taxon>
        <taxon>Bacillota</taxon>
        <taxon>Bacilli</taxon>
        <taxon>Bacillales</taxon>
        <taxon>Paenibacillaceae</taxon>
        <taxon>Paenibacillus</taxon>
    </lineage>
</organism>
<dbReference type="EMBL" id="MKQP01000041">
    <property type="protein sequence ID" value="OMD26532.1"/>
    <property type="molecule type" value="Genomic_DNA"/>
</dbReference>
<dbReference type="Proteomes" id="UP000187465">
    <property type="component" value="Unassembled WGS sequence"/>
</dbReference>
<dbReference type="eggNOG" id="ENOG50304MB">
    <property type="taxonomic scope" value="Bacteria"/>
</dbReference>
<protein>
    <submittedName>
        <fullName evidence="4">Spore gernimation protein</fullName>
    </submittedName>
</protein>
<evidence type="ECO:0000259" key="3">
    <source>
        <dbReference type="Pfam" id="PF17898"/>
    </source>
</evidence>
<name>A0A1R0X1G3_9BACL</name>
<dbReference type="Pfam" id="PF17898">
    <property type="entry name" value="GerD"/>
    <property type="match status" value="1"/>
</dbReference>
<feature type="region of interest" description="Disordered" evidence="1">
    <location>
        <begin position="192"/>
        <end position="228"/>
    </location>
</feature>
<keyword evidence="6" id="KW-1185">Reference proteome</keyword>
<evidence type="ECO:0000313" key="4">
    <source>
        <dbReference type="EMBL" id="OMD26532.1"/>
    </source>
</evidence>